<evidence type="ECO:0000256" key="1">
    <source>
        <dbReference type="SAM" id="Phobius"/>
    </source>
</evidence>
<proteinExistence type="predicted"/>
<gene>
    <name evidence="2" type="ORF">FSB_LOCUS36255</name>
</gene>
<feature type="transmembrane region" description="Helical" evidence="1">
    <location>
        <begin position="6"/>
        <end position="25"/>
    </location>
</feature>
<evidence type="ECO:0000313" key="2">
    <source>
        <dbReference type="EMBL" id="SPD08373.1"/>
    </source>
</evidence>
<reference evidence="2" key="1">
    <citation type="submission" date="2018-02" db="EMBL/GenBank/DDBJ databases">
        <authorList>
            <person name="Cohen D.B."/>
            <person name="Kent A.D."/>
        </authorList>
    </citation>
    <scope>NUCLEOTIDE SEQUENCE</scope>
</reference>
<sequence>MGCRGYGLAFGLTVAWVLVSAWWWSRGYGLPWVCRGYGLAFGLTVVGFWSRRGGVAVGLPWYGLPWVGLPWVSWVWVGVWVDGGWVLVSAWWGCRGFAVVWVAVGGLPWVPWVWVGVWYGGWVLVSAWW</sequence>
<keyword evidence="1" id="KW-0472">Membrane</keyword>
<name>A0A2N9H9F1_FAGSY</name>
<keyword evidence="1" id="KW-1133">Transmembrane helix</keyword>
<keyword evidence="1" id="KW-0812">Transmembrane</keyword>
<dbReference type="AlphaFoldDB" id="A0A2N9H9F1"/>
<feature type="transmembrane region" description="Helical" evidence="1">
    <location>
        <begin position="99"/>
        <end position="119"/>
    </location>
</feature>
<organism evidence="2">
    <name type="scientific">Fagus sylvatica</name>
    <name type="common">Beechnut</name>
    <dbReference type="NCBI Taxonomy" id="28930"/>
    <lineage>
        <taxon>Eukaryota</taxon>
        <taxon>Viridiplantae</taxon>
        <taxon>Streptophyta</taxon>
        <taxon>Embryophyta</taxon>
        <taxon>Tracheophyta</taxon>
        <taxon>Spermatophyta</taxon>
        <taxon>Magnoliopsida</taxon>
        <taxon>eudicotyledons</taxon>
        <taxon>Gunneridae</taxon>
        <taxon>Pentapetalae</taxon>
        <taxon>rosids</taxon>
        <taxon>fabids</taxon>
        <taxon>Fagales</taxon>
        <taxon>Fagaceae</taxon>
        <taxon>Fagus</taxon>
    </lineage>
</organism>
<accession>A0A2N9H9F1</accession>
<protein>
    <submittedName>
        <fullName evidence="2">Uncharacterized protein</fullName>
    </submittedName>
</protein>
<feature type="transmembrane region" description="Helical" evidence="1">
    <location>
        <begin position="32"/>
        <end position="51"/>
    </location>
</feature>
<dbReference type="EMBL" id="OIVN01003038">
    <property type="protein sequence ID" value="SPD08373.1"/>
    <property type="molecule type" value="Genomic_DNA"/>
</dbReference>